<dbReference type="PATRIC" id="fig|1056511.3.peg.2468"/>
<protein>
    <submittedName>
        <fullName evidence="2">von Willebrand factor type A domain protein</fullName>
    </submittedName>
</protein>
<dbReference type="RefSeq" id="WP_007466034.1">
    <property type="nucleotide sequence ID" value="NZ_AMZO01000016.1"/>
</dbReference>
<name>L8JC99_9GAMM</name>
<dbReference type="EMBL" id="AMZO01000016">
    <property type="protein sequence ID" value="ELR65888.1"/>
    <property type="molecule type" value="Genomic_DNA"/>
</dbReference>
<organism evidence="2 3">
    <name type="scientific">Photobacterium marinum</name>
    <dbReference type="NCBI Taxonomy" id="1056511"/>
    <lineage>
        <taxon>Bacteria</taxon>
        <taxon>Pseudomonadati</taxon>
        <taxon>Pseudomonadota</taxon>
        <taxon>Gammaproteobacteria</taxon>
        <taxon>Vibrionales</taxon>
        <taxon>Vibrionaceae</taxon>
        <taxon>Photobacterium</taxon>
    </lineage>
</organism>
<dbReference type="InterPro" id="IPR028087">
    <property type="entry name" value="Tad_N"/>
</dbReference>
<evidence type="ECO:0000313" key="2">
    <source>
        <dbReference type="EMBL" id="ELR65888.1"/>
    </source>
</evidence>
<accession>L8JC99</accession>
<gene>
    <name evidence="2" type="ORF">C942_00975</name>
</gene>
<dbReference type="Proteomes" id="UP000011134">
    <property type="component" value="Unassembled WGS sequence"/>
</dbReference>
<keyword evidence="3" id="KW-1185">Reference proteome</keyword>
<feature type="domain" description="Putative Flp pilus-assembly TadG-like N-terminal" evidence="1">
    <location>
        <begin position="16"/>
        <end position="61"/>
    </location>
</feature>
<dbReference type="OrthoDB" id="6350731at2"/>
<evidence type="ECO:0000259" key="1">
    <source>
        <dbReference type="Pfam" id="PF13400"/>
    </source>
</evidence>
<comment type="caution">
    <text evidence="2">The sequence shown here is derived from an EMBL/GenBank/DDBJ whole genome shotgun (WGS) entry which is preliminary data.</text>
</comment>
<dbReference type="AlphaFoldDB" id="L8JC99"/>
<reference evidence="2 3" key="1">
    <citation type="submission" date="2012-12" db="EMBL/GenBank/DDBJ databases">
        <title>Genome Assembly of Photobacterium sp. AK15.</title>
        <authorList>
            <person name="Khatri I."/>
            <person name="Vaidya B."/>
            <person name="Srinivas T.N.R."/>
            <person name="Subramanian S."/>
            <person name="Pinnaka A."/>
        </authorList>
    </citation>
    <scope>NUCLEOTIDE SEQUENCE [LARGE SCALE GENOMIC DNA]</scope>
    <source>
        <strain evidence="2 3">AK15</strain>
    </source>
</reference>
<evidence type="ECO:0000313" key="3">
    <source>
        <dbReference type="Proteomes" id="UP000011134"/>
    </source>
</evidence>
<sequence length="445" mass="47239">MAIQHRMSSSLKAQKGVVIVFATLTMAVIVGAGALALDIGNLTLSKGKLQNLADSAALSAAKTIDLGGDQTEAIAAGKQTITDNLQLDGFNAITVSDSNITVEFSETLPFDTSTATATSQYVRVRIENIDIPNFLISVFNVDLNTRSSAVAGPSTSVERACNITPLSICEGDSSSTVSGYSANSLHVLKASSSTDSNIGSGNFQPVALTDSEGNQMSGANTYKDALAGSFDACLNVIEDEPISTEPGNMVGPSLGVDTRFGIYKGDMKKDSHLYPADIDSNYASDYVQVATEVQVDADGNTVMDADGNPVNKYVPNKSYSAMHNYSKYMYNYADIDYESCLASSSCQSEGYYRRVITVPILKCDQATKSGGRMDIPLKGLACFYLVQPMSVTEHEDDNGGGGDGSWLIGEFISECRINAGNPGLDPDENGPYKIVLFKDPDSEDS</sequence>
<dbReference type="Pfam" id="PF13400">
    <property type="entry name" value="Tad"/>
    <property type="match status" value="1"/>
</dbReference>
<proteinExistence type="predicted"/>